<sequence length="38" mass="4094">MKRVLALNAEGLIHVVEKVALTGNPIKRIENAIAVAIQ</sequence>
<gene>
    <name evidence="1" type="ORF">LCGC14_1861910</name>
</gene>
<reference evidence="1" key="1">
    <citation type="journal article" date="2015" name="Nature">
        <title>Complex archaea that bridge the gap between prokaryotes and eukaryotes.</title>
        <authorList>
            <person name="Spang A."/>
            <person name="Saw J.H."/>
            <person name="Jorgensen S.L."/>
            <person name="Zaremba-Niedzwiedzka K."/>
            <person name="Martijn J."/>
            <person name="Lind A.E."/>
            <person name="van Eijk R."/>
            <person name="Schleper C."/>
            <person name="Guy L."/>
            <person name="Ettema T.J."/>
        </authorList>
    </citation>
    <scope>NUCLEOTIDE SEQUENCE</scope>
</reference>
<comment type="caution">
    <text evidence="1">The sequence shown here is derived from an EMBL/GenBank/DDBJ whole genome shotgun (WGS) entry which is preliminary data.</text>
</comment>
<organism evidence="1">
    <name type="scientific">marine sediment metagenome</name>
    <dbReference type="NCBI Taxonomy" id="412755"/>
    <lineage>
        <taxon>unclassified sequences</taxon>
        <taxon>metagenomes</taxon>
        <taxon>ecological metagenomes</taxon>
    </lineage>
</organism>
<proteinExistence type="predicted"/>
<dbReference type="AlphaFoldDB" id="A0A0F9ILN2"/>
<accession>A0A0F9ILN2</accession>
<protein>
    <submittedName>
        <fullName evidence="1">Uncharacterized protein</fullName>
    </submittedName>
</protein>
<name>A0A0F9ILN2_9ZZZZ</name>
<dbReference type="EMBL" id="LAZR01018857">
    <property type="protein sequence ID" value="KKL94710.1"/>
    <property type="molecule type" value="Genomic_DNA"/>
</dbReference>
<evidence type="ECO:0000313" key="1">
    <source>
        <dbReference type="EMBL" id="KKL94710.1"/>
    </source>
</evidence>